<evidence type="ECO:0000313" key="1">
    <source>
        <dbReference type="EMBL" id="VDD15892.1"/>
    </source>
</evidence>
<gene>
    <name evidence="1" type="ORF">BRAA04T18678Z</name>
</gene>
<name>A0A3P6D5S8_BRACM</name>
<sequence length="36" mass="4242">MDYPFHCLMLRVHPGASKSYVLLASFKRTVSWRKTD</sequence>
<dbReference type="EMBL" id="LR031576">
    <property type="protein sequence ID" value="VDD15892.1"/>
    <property type="molecule type" value="Genomic_DNA"/>
</dbReference>
<accession>A0A3P6D5S8</accession>
<protein>
    <submittedName>
        <fullName evidence="1">Uncharacterized protein</fullName>
    </submittedName>
</protein>
<reference evidence="1" key="1">
    <citation type="submission" date="2018-11" db="EMBL/GenBank/DDBJ databases">
        <authorList>
            <consortium name="Genoscope - CEA"/>
            <person name="William W."/>
        </authorList>
    </citation>
    <scope>NUCLEOTIDE SEQUENCE</scope>
</reference>
<dbReference type="AlphaFoldDB" id="A0A3P6D5S8"/>
<proteinExistence type="predicted"/>
<organism evidence="1">
    <name type="scientific">Brassica campestris</name>
    <name type="common">Field mustard</name>
    <dbReference type="NCBI Taxonomy" id="3711"/>
    <lineage>
        <taxon>Eukaryota</taxon>
        <taxon>Viridiplantae</taxon>
        <taxon>Streptophyta</taxon>
        <taxon>Embryophyta</taxon>
        <taxon>Tracheophyta</taxon>
        <taxon>Spermatophyta</taxon>
        <taxon>Magnoliopsida</taxon>
        <taxon>eudicotyledons</taxon>
        <taxon>Gunneridae</taxon>
        <taxon>Pentapetalae</taxon>
        <taxon>rosids</taxon>
        <taxon>malvids</taxon>
        <taxon>Brassicales</taxon>
        <taxon>Brassicaceae</taxon>
        <taxon>Brassiceae</taxon>
        <taxon>Brassica</taxon>
    </lineage>
</organism>